<dbReference type="OrthoDB" id="2888727at2"/>
<gene>
    <name evidence="3" type="ORF">GA0061094_4155</name>
</gene>
<accession>A0A0V8H7J5</accession>
<dbReference type="RefSeq" id="WP_058299929.1">
    <property type="nucleotide sequence ID" value="NZ_FMAU01000009.1"/>
</dbReference>
<evidence type="ECO:0000313" key="4">
    <source>
        <dbReference type="Proteomes" id="UP000181997"/>
    </source>
</evidence>
<dbReference type="EMBL" id="FMAU01000009">
    <property type="protein sequence ID" value="SCC34586.1"/>
    <property type="molecule type" value="Genomic_DNA"/>
</dbReference>
<evidence type="ECO:0000256" key="2">
    <source>
        <dbReference type="SAM" id="SignalP"/>
    </source>
</evidence>
<feature type="region of interest" description="Disordered" evidence="1">
    <location>
        <begin position="29"/>
        <end position="82"/>
    </location>
</feature>
<feature type="region of interest" description="Disordered" evidence="1">
    <location>
        <begin position="255"/>
        <end position="294"/>
    </location>
</feature>
<proteinExistence type="predicted"/>
<evidence type="ECO:0000313" key="3">
    <source>
        <dbReference type="EMBL" id="SCC34586.1"/>
    </source>
</evidence>
<reference evidence="4" key="1">
    <citation type="submission" date="2016-08" db="EMBL/GenBank/DDBJ databases">
        <authorList>
            <person name="Varghese N."/>
            <person name="Submissions Spin"/>
        </authorList>
    </citation>
    <scope>NUCLEOTIDE SEQUENCE [LARGE SCALE GENOMIC DNA]</scope>
    <source>
        <strain evidence="4">SGD-1123</strain>
    </source>
</reference>
<feature type="compositionally biased region" description="Polar residues" evidence="1">
    <location>
        <begin position="33"/>
        <end position="42"/>
    </location>
</feature>
<evidence type="ECO:0000256" key="1">
    <source>
        <dbReference type="SAM" id="MobiDB-lite"/>
    </source>
</evidence>
<feature type="compositionally biased region" description="Basic and acidic residues" evidence="1">
    <location>
        <begin position="43"/>
        <end position="82"/>
    </location>
</feature>
<feature type="chain" id="PRO_5014527670" evidence="2">
    <location>
        <begin position="28"/>
        <end position="294"/>
    </location>
</feature>
<sequence>MKKKKPLTYVLTGTLTVGILGAIPAFAAEEDTGTTNDSTVADKQTDPEFGRSDRGHGGKFRLDEDQLKEKAEDLGIESTDKDSRELAKEIMNAEFDKRAKELGIDTEGKDHRTVMEEIRGAELSEKAKELGISTEGKEQADLAREVREALLKKEAKELGISIDGKELKEIAIDVREAALVKQAKDLGIETQGKDEHELRKEVFEASVLKAAKELGISADGKSTRELMDEIMTDYADEAEKLDFFPFNKKEESFFRMGGKGHHGPGHGMGLHDDGSAPSEAQVKEPAADSTSETL</sequence>
<keyword evidence="4" id="KW-1185">Reference proteome</keyword>
<organism evidence="3 4">
    <name type="scientific">[Bacillus] enclensis</name>
    <dbReference type="NCBI Taxonomy" id="1402860"/>
    <lineage>
        <taxon>Bacteria</taxon>
        <taxon>Bacillati</taxon>
        <taxon>Bacillota</taxon>
        <taxon>Bacilli</taxon>
        <taxon>Bacillales</taxon>
        <taxon>Bacillaceae</taxon>
        <taxon>Rossellomorea</taxon>
    </lineage>
</organism>
<name>A0A0V8H7J5_9BACI</name>
<dbReference type="Proteomes" id="UP000181997">
    <property type="component" value="Unassembled WGS sequence"/>
</dbReference>
<dbReference type="AlphaFoldDB" id="A0A0V8H7J5"/>
<feature type="signal peptide" evidence="2">
    <location>
        <begin position="1"/>
        <end position="27"/>
    </location>
</feature>
<keyword evidence="2" id="KW-0732">Signal</keyword>
<protein>
    <submittedName>
        <fullName evidence="3">Uncharacterized protein</fullName>
    </submittedName>
</protein>